<protein>
    <submittedName>
        <fullName evidence="5">Uncharacterized protein</fullName>
    </submittedName>
</protein>
<dbReference type="PROSITE" id="PS50297">
    <property type="entry name" value="ANK_REP_REGION"/>
    <property type="match status" value="1"/>
</dbReference>
<feature type="repeat" description="ANK" evidence="3">
    <location>
        <begin position="121"/>
        <end position="153"/>
    </location>
</feature>
<sequence>MFSVGDTLEKAVNAHRLLVHQPILEDRSHLEHHIGDDRKTSVSQNLSEIMLEAIHYEDVSLLERLLAAHNSKQPMSTSPSIGSTNTLTELAQRRHGASNVHRRSNASSTVSAHSSGRSTCAVMNTLHMAVAHKQRDIVELLLRSGYDPNSPASCHCKGNCTATGNIPLSSIIPRTQSMTPELCSTCLQLRVASIVDQTPLGVAVRAQSSELIALLVAYGADVNLGDDDGNTPLMLAVRDSPICWPCLHTLIFFGAQVEQKNIRGICPLDLAPELKKLQHTCIEELFKSACAGWENDSSSKPTLAPLFKNWNQLQVDNVSQGEKSLNKMPLSSKPSAAPSVSTCSMLDTNSAKESARRKSLISLHLHKKTKSAKEYPAVDSFTWEQAWELLKRMACNPECLDMLVTTLMKFSPQMESVPQNVNRESFDAHLDCNRGIRIIYTIIQETKENANYMVIQPNDDFLLYFHQQKRDEQAILCS</sequence>
<dbReference type="EMBL" id="CATQJL010000326">
    <property type="protein sequence ID" value="CAJ0609948.1"/>
    <property type="molecule type" value="Genomic_DNA"/>
</dbReference>
<feature type="repeat" description="ANK" evidence="3">
    <location>
        <begin position="228"/>
        <end position="262"/>
    </location>
</feature>
<dbReference type="InterPro" id="IPR050889">
    <property type="entry name" value="Dendritic_Spine_Reg/Scaffold"/>
</dbReference>
<gene>
    <name evidence="5" type="ORF">CYNAS_LOCUS21931</name>
</gene>
<feature type="repeat" description="ANK" evidence="3">
    <location>
        <begin position="195"/>
        <end position="227"/>
    </location>
</feature>
<feature type="compositionally biased region" description="Low complexity" evidence="4">
    <location>
        <begin position="105"/>
        <end position="114"/>
    </location>
</feature>
<dbReference type="PANTHER" id="PTHR24166">
    <property type="entry name" value="ROLLING PEBBLES, ISOFORM B"/>
    <property type="match status" value="1"/>
</dbReference>
<dbReference type="SMART" id="SM00248">
    <property type="entry name" value="ANK"/>
    <property type="match status" value="3"/>
</dbReference>
<feature type="compositionally biased region" description="Polar residues" evidence="4">
    <location>
        <begin position="332"/>
        <end position="343"/>
    </location>
</feature>
<comment type="caution">
    <text evidence="5">The sequence shown here is derived from an EMBL/GenBank/DDBJ whole genome shotgun (WGS) entry which is preliminary data.</text>
</comment>
<accession>A0AA36MHP8</accession>
<evidence type="ECO:0000313" key="6">
    <source>
        <dbReference type="Proteomes" id="UP001176961"/>
    </source>
</evidence>
<evidence type="ECO:0000313" key="5">
    <source>
        <dbReference type="EMBL" id="CAJ0609948.1"/>
    </source>
</evidence>
<organism evidence="5 6">
    <name type="scientific">Cylicocyclus nassatus</name>
    <name type="common">Nematode worm</name>
    <dbReference type="NCBI Taxonomy" id="53992"/>
    <lineage>
        <taxon>Eukaryota</taxon>
        <taxon>Metazoa</taxon>
        <taxon>Ecdysozoa</taxon>
        <taxon>Nematoda</taxon>
        <taxon>Chromadorea</taxon>
        <taxon>Rhabditida</taxon>
        <taxon>Rhabditina</taxon>
        <taxon>Rhabditomorpha</taxon>
        <taxon>Strongyloidea</taxon>
        <taxon>Strongylidae</taxon>
        <taxon>Cylicocyclus</taxon>
    </lineage>
</organism>
<dbReference type="Proteomes" id="UP001176961">
    <property type="component" value="Unassembled WGS sequence"/>
</dbReference>
<keyword evidence="1" id="KW-0677">Repeat</keyword>
<evidence type="ECO:0000256" key="1">
    <source>
        <dbReference type="ARBA" id="ARBA00022737"/>
    </source>
</evidence>
<dbReference type="SUPFAM" id="SSF48403">
    <property type="entry name" value="Ankyrin repeat"/>
    <property type="match status" value="1"/>
</dbReference>
<feature type="region of interest" description="Disordered" evidence="4">
    <location>
        <begin position="321"/>
        <end position="343"/>
    </location>
</feature>
<dbReference type="InterPro" id="IPR002110">
    <property type="entry name" value="Ankyrin_rpt"/>
</dbReference>
<evidence type="ECO:0000256" key="3">
    <source>
        <dbReference type="PROSITE-ProRule" id="PRU00023"/>
    </source>
</evidence>
<dbReference type="InterPro" id="IPR036770">
    <property type="entry name" value="Ankyrin_rpt-contain_sf"/>
</dbReference>
<keyword evidence="2 3" id="KW-0040">ANK repeat</keyword>
<evidence type="ECO:0000256" key="4">
    <source>
        <dbReference type="SAM" id="MobiDB-lite"/>
    </source>
</evidence>
<dbReference type="PROSITE" id="PS50088">
    <property type="entry name" value="ANK_REPEAT"/>
    <property type="match status" value="3"/>
</dbReference>
<feature type="compositionally biased region" description="Basic residues" evidence="4">
    <location>
        <begin position="93"/>
        <end position="104"/>
    </location>
</feature>
<evidence type="ECO:0000256" key="2">
    <source>
        <dbReference type="ARBA" id="ARBA00023043"/>
    </source>
</evidence>
<keyword evidence="6" id="KW-1185">Reference proteome</keyword>
<dbReference type="AlphaFoldDB" id="A0AA36MHP8"/>
<name>A0AA36MHP8_CYLNA</name>
<feature type="region of interest" description="Disordered" evidence="4">
    <location>
        <begin position="91"/>
        <end position="114"/>
    </location>
</feature>
<dbReference type="Pfam" id="PF00023">
    <property type="entry name" value="Ank"/>
    <property type="match status" value="1"/>
</dbReference>
<reference evidence="5" key="1">
    <citation type="submission" date="2023-07" db="EMBL/GenBank/DDBJ databases">
        <authorList>
            <consortium name="CYATHOMIX"/>
        </authorList>
    </citation>
    <scope>NUCLEOTIDE SEQUENCE</scope>
    <source>
        <strain evidence="5">N/A</strain>
    </source>
</reference>
<dbReference type="PANTHER" id="PTHR24166:SF48">
    <property type="entry name" value="PROTEIN VAPYRIN"/>
    <property type="match status" value="1"/>
</dbReference>
<proteinExistence type="predicted"/>
<dbReference type="Gene3D" id="1.25.40.20">
    <property type="entry name" value="Ankyrin repeat-containing domain"/>
    <property type="match status" value="2"/>
</dbReference>
<dbReference type="Pfam" id="PF12796">
    <property type="entry name" value="Ank_2"/>
    <property type="match status" value="1"/>
</dbReference>